<proteinExistence type="inferred from homology"/>
<evidence type="ECO:0000256" key="8">
    <source>
        <dbReference type="ARBA" id="ARBA00023180"/>
    </source>
</evidence>
<name>A0A9N9RP79_9DIPT</name>
<dbReference type="PANTHER" id="PTHR42643">
    <property type="entry name" value="IONOTROPIC RECEPTOR 20A-RELATED"/>
    <property type="match status" value="1"/>
</dbReference>
<dbReference type="Proteomes" id="UP001153620">
    <property type="component" value="Chromosome 1"/>
</dbReference>
<evidence type="ECO:0000256" key="7">
    <source>
        <dbReference type="ARBA" id="ARBA00023170"/>
    </source>
</evidence>
<organism evidence="12 13">
    <name type="scientific">Chironomus riparius</name>
    <dbReference type="NCBI Taxonomy" id="315576"/>
    <lineage>
        <taxon>Eukaryota</taxon>
        <taxon>Metazoa</taxon>
        <taxon>Ecdysozoa</taxon>
        <taxon>Arthropoda</taxon>
        <taxon>Hexapoda</taxon>
        <taxon>Insecta</taxon>
        <taxon>Pterygota</taxon>
        <taxon>Neoptera</taxon>
        <taxon>Endopterygota</taxon>
        <taxon>Diptera</taxon>
        <taxon>Nematocera</taxon>
        <taxon>Chironomoidea</taxon>
        <taxon>Chironomidae</taxon>
        <taxon>Chironominae</taxon>
        <taxon>Chironomus</taxon>
    </lineage>
</organism>
<comment type="subcellular location">
    <subcellularLocation>
        <location evidence="1">Cell membrane</location>
        <topology evidence="1">Multi-pass membrane protein</topology>
    </subcellularLocation>
</comment>
<keyword evidence="10" id="KW-0732">Signal</keyword>
<dbReference type="GO" id="GO:0015276">
    <property type="term" value="F:ligand-gated monoatomic ion channel activity"/>
    <property type="evidence" value="ECO:0007669"/>
    <property type="project" value="InterPro"/>
</dbReference>
<feature type="signal peptide" evidence="10">
    <location>
        <begin position="1"/>
        <end position="18"/>
    </location>
</feature>
<evidence type="ECO:0000313" key="13">
    <source>
        <dbReference type="Proteomes" id="UP001153620"/>
    </source>
</evidence>
<dbReference type="AlphaFoldDB" id="A0A9N9RP79"/>
<keyword evidence="6 9" id="KW-0472">Membrane</keyword>
<evidence type="ECO:0000256" key="5">
    <source>
        <dbReference type="ARBA" id="ARBA00022989"/>
    </source>
</evidence>
<keyword evidence="7" id="KW-0675">Receptor</keyword>
<evidence type="ECO:0000256" key="6">
    <source>
        <dbReference type="ARBA" id="ARBA00023136"/>
    </source>
</evidence>
<keyword evidence="8" id="KW-0325">Glycoprotein</keyword>
<gene>
    <name evidence="12" type="ORF">CHIRRI_LOCUS3545</name>
</gene>
<dbReference type="InterPro" id="IPR001320">
    <property type="entry name" value="Iontro_rcpt_C"/>
</dbReference>
<keyword evidence="13" id="KW-1185">Reference proteome</keyword>
<evidence type="ECO:0000256" key="10">
    <source>
        <dbReference type="SAM" id="SignalP"/>
    </source>
</evidence>
<protein>
    <recommendedName>
        <fullName evidence="11">Ionotropic glutamate receptor C-terminal domain-containing protein</fullName>
    </recommendedName>
</protein>
<dbReference type="InterPro" id="IPR052192">
    <property type="entry name" value="Insect_Ionotropic_Sensory_Rcpt"/>
</dbReference>
<reference evidence="12" key="2">
    <citation type="submission" date="2022-10" db="EMBL/GenBank/DDBJ databases">
        <authorList>
            <consortium name="ENA_rothamsted_submissions"/>
            <consortium name="culmorum"/>
            <person name="King R."/>
        </authorList>
    </citation>
    <scope>NUCLEOTIDE SEQUENCE</scope>
</reference>
<evidence type="ECO:0000256" key="2">
    <source>
        <dbReference type="ARBA" id="ARBA00008685"/>
    </source>
</evidence>
<dbReference type="PANTHER" id="PTHR42643:SF30">
    <property type="entry name" value="IONOTROPIC RECEPTOR 40A-RELATED"/>
    <property type="match status" value="1"/>
</dbReference>
<evidence type="ECO:0000256" key="4">
    <source>
        <dbReference type="ARBA" id="ARBA00022692"/>
    </source>
</evidence>
<evidence type="ECO:0000256" key="1">
    <source>
        <dbReference type="ARBA" id="ARBA00004651"/>
    </source>
</evidence>
<keyword evidence="5 9" id="KW-1133">Transmembrane helix</keyword>
<dbReference type="GO" id="GO:0050906">
    <property type="term" value="P:detection of stimulus involved in sensory perception"/>
    <property type="evidence" value="ECO:0007669"/>
    <property type="project" value="UniProtKB-ARBA"/>
</dbReference>
<accession>A0A9N9RP79</accession>
<feature type="chain" id="PRO_5040369604" description="Ionotropic glutamate receptor C-terminal domain-containing protein" evidence="10">
    <location>
        <begin position="19"/>
        <end position="602"/>
    </location>
</feature>
<dbReference type="EMBL" id="OU895877">
    <property type="protein sequence ID" value="CAG9800605.1"/>
    <property type="molecule type" value="Genomic_DNA"/>
</dbReference>
<keyword evidence="4 9" id="KW-0812">Transmembrane</keyword>
<evidence type="ECO:0000256" key="9">
    <source>
        <dbReference type="SAM" id="Phobius"/>
    </source>
</evidence>
<feature type="transmembrane region" description="Helical" evidence="9">
    <location>
        <begin position="411"/>
        <end position="430"/>
    </location>
</feature>
<feature type="transmembrane region" description="Helical" evidence="9">
    <location>
        <begin position="354"/>
        <end position="374"/>
    </location>
</feature>
<dbReference type="OrthoDB" id="7739311at2759"/>
<comment type="similarity">
    <text evidence="2">Belongs to the glutamate-gated ion channel (TC 1.A.10.1) family.</text>
</comment>
<feature type="domain" description="Ionotropic glutamate receptor C-terminal" evidence="11">
    <location>
        <begin position="351"/>
        <end position="457"/>
    </location>
</feature>
<dbReference type="Pfam" id="PF00060">
    <property type="entry name" value="Lig_chan"/>
    <property type="match status" value="1"/>
</dbReference>
<reference evidence="12" key="1">
    <citation type="submission" date="2022-01" db="EMBL/GenBank/DDBJ databases">
        <authorList>
            <person name="King R."/>
        </authorList>
    </citation>
    <scope>NUCLEOTIDE SEQUENCE</scope>
</reference>
<dbReference type="GO" id="GO:0005886">
    <property type="term" value="C:plasma membrane"/>
    <property type="evidence" value="ECO:0007669"/>
    <property type="project" value="UniProtKB-SubCell"/>
</dbReference>
<dbReference type="Gene3D" id="1.10.287.70">
    <property type="match status" value="1"/>
</dbReference>
<evidence type="ECO:0000256" key="3">
    <source>
        <dbReference type="ARBA" id="ARBA00022475"/>
    </source>
</evidence>
<evidence type="ECO:0000259" key="11">
    <source>
        <dbReference type="Pfam" id="PF00060"/>
    </source>
</evidence>
<sequence>MLLVFVIVYLCFLNLIIGKFALNHHEVGPISKVLFNVADEFLVKQKISFNIFAVNIDSTHSWDVLSDFMKNNNEQFKYILFVHRRFDESHRFFMTQTNILFVPSLNLFYILEKSFKIILFNDRPSKFIVYIPNLTFDDLESFLDSIYYPELNIFSGSFIHFSFFITNEAETVTLSTFEWFSSNECNNIYLKKLNVFDKKSLKWRSELKNYEKFLNYHGCELVMMLPLVTLDSVNYHPSGYILKSKSDSNDKMVGITPIIFEITSQFHNFTTDFQGVQMDDSWENVENPTEIVESNNTDQKITNVYFEVLTMYNIYQGVATSNVVANHKVLMFVTPAEKYTQYEKFFLPFDLQTWILVSITFVLTFVMIFVINLLSKSVQSLFYGQNVDTPIWNVISIFFGISQTELPTKNFSRFILVLFIYFCLIFRTCFQSKFFEFLTSEPRRSPPESIDDLIDRGYSVLTMSQTFKFCSNTYRKELWPNIKVLSPNAFDYAHFKQASNSSAKIALCIDEFYHDSQEFIHQKNFGWNQLKDTVLYTTYDVFLFIDNSFYFQMFKKVINDLIPTGIMNHLIEYNYTKKIKFDKIEKEPQVLNVDDLLFGFKI</sequence>
<evidence type="ECO:0000313" key="12">
    <source>
        <dbReference type="EMBL" id="CAG9800605.1"/>
    </source>
</evidence>
<keyword evidence="3" id="KW-1003">Cell membrane</keyword>